<dbReference type="AlphaFoldDB" id="A0A1G6GYZ2"/>
<dbReference type="Proteomes" id="UP000199086">
    <property type="component" value="Unassembled WGS sequence"/>
</dbReference>
<feature type="region of interest" description="Disordered" evidence="1">
    <location>
        <begin position="1"/>
        <end position="25"/>
    </location>
</feature>
<dbReference type="EMBL" id="FMYF01000005">
    <property type="protein sequence ID" value="SDB87118.1"/>
    <property type="molecule type" value="Genomic_DNA"/>
</dbReference>
<gene>
    <name evidence="2" type="ORF">GA0111570_105296</name>
</gene>
<evidence type="ECO:0000256" key="1">
    <source>
        <dbReference type="SAM" id="MobiDB-lite"/>
    </source>
</evidence>
<dbReference type="STRING" id="1577474.GA0111570_105296"/>
<evidence type="ECO:0000313" key="3">
    <source>
        <dbReference type="Proteomes" id="UP000199086"/>
    </source>
</evidence>
<proteinExistence type="predicted"/>
<organism evidence="2 3">
    <name type="scientific">Raineyella antarctica</name>
    <dbReference type="NCBI Taxonomy" id="1577474"/>
    <lineage>
        <taxon>Bacteria</taxon>
        <taxon>Bacillati</taxon>
        <taxon>Actinomycetota</taxon>
        <taxon>Actinomycetes</taxon>
        <taxon>Propionibacteriales</taxon>
        <taxon>Propionibacteriaceae</taxon>
        <taxon>Raineyella</taxon>
    </lineage>
</organism>
<reference evidence="2 3" key="1">
    <citation type="submission" date="2016-06" db="EMBL/GenBank/DDBJ databases">
        <authorList>
            <person name="Olsen C.W."/>
            <person name="Carey S."/>
            <person name="Hinshaw L."/>
            <person name="Karasin A.I."/>
        </authorList>
    </citation>
    <scope>NUCLEOTIDE SEQUENCE [LARGE SCALE GENOMIC DNA]</scope>
    <source>
        <strain evidence="2 3">LZ-22</strain>
    </source>
</reference>
<sequence>MARPRSDPDSTWPIAASRETGSLHWVGADRTAAAYASASTPETPPPAPAGAVNSRLANVALVPGAVGSVTSTVPVAGGREPFEPGPAASLSAAVNGPTANVPPASNDSPTCGAVPGIRTVALAGRADTGCWAAGSSGIAPQVRTDSMTMPALPHRRRPARSPARAESFITAPPIAAHSERCRQQERPPRAGCHRTEALTYSGNTSARRWSEPQELRRLQASMRWRNHNPGLLRTRRVMRIHSN</sequence>
<accession>A0A1G6GYZ2</accession>
<name>A0A1G6GYZ2_9ACTN</name>
<protein>
    <submittedName>
        <fullName evidence="2">Uncharacterized protein</fullName>
    </submittedName>
</protein>
<evidence type="ECO:0000313" key="2">
    <source>
        <dbReference type="EMBL" id="SDB87118.1"/>
    </source>
</evidence>
<keyword evidence="3" id="KW-1185">Reference proteome</keyword>